<comment type="caution">
    <text evidence="2">The sequence shown here is derived from an EMBL/GenBank/DDBJ whole genome shotgun (WGS) entry which is preliminary data.</text>
</comment>
<organism evidence="2 3">
    <name type="scientific">Ambrosia artemisiifolia</name>
    <name type="common">Common ragweed</name>
    <dbReference type="NCBI Taxonomy" id="4212"/>
    <lineage>
        <taxon>Eukaryota</taxon>
        <taxon>Viridiplantae</taxon>
        <taxon>Streptophyta</taxon>
        <taxon>Embryophyta</taxon>
        <taxon>Tracheophyta</taxon>
        <taxon>Spermatophyta</taxon>
        <taxon>Magnoliopsida</taxon>
        <taxon>eudicotyledons</taxon>
        <taxon>Gunneridae</taxon>
        <taxon>Pentapetalae</taxon>
        <taxon>asterids</taxon>
        <taxon>campanulids</taxon>
        <taxon>Asterales</taxon>
        <taxon>Asteraceae</taxon>
        <taxon>Asteroideae</taxon>
        <taxon>Heliantheae alliance</taxon>
        <taxon>Heliantheae</taxon>
        <taxon>Ambrosia</taxon>
    </lineage>
</organism>
<keyword evidence="1" id="KW-0472">Membrane</keyword>
<keyword evidence="3" id="KW-1185">Reference proteome</keyword>
<reference evidence="2" key="1">
    <citation type="submission" date="2022-06" db="EMBL/GenBank/DDBJ databases">
        <title>Uncovering the hologenomic basis of an extraordinary plant invasion.</title>
        <authorList>
            <person name="Bieker V.C."/>
            <person name="Martin M.D."/>
            <person name="Gilbert T."/>
            <person name="Hodgins K."/>
            <person name="Battlay P."/>
            <person name="Petersen B."/>
            <person name="Wilson J."/>
        </authorList>
    </citation>
    <scope>NUCLEOTIDE SEQUENCE</scope>
    <source>
        <strain evidence="2">AA19_3_7</strain>
        <tissue evidence="2">Leaf</tissue>
    </source>
</reference>
<protein>
    <submittedName>
        <fullName evidence="2">Uncharacterized protein</fullName>
    </submittedName>
</protein>
<evidence type="ECO:0000256" key="1">
    <source>
        <dbReference type="SAM" id="Phobius"/>
    </source>
</evidence>
<dbReference type="EMBL" id="JAMZMK010005552">
    <property type="protein sequence ID" value="KAI7753094.1"/>
    <property type="molecule type" value="Genomic_DNA"/>
</dbReference>
<name>A0AAD5D594_AMBAR</name>
<evidence type="ECO:0000313" key="2">
    <source>
        <dbReference type="EMBL" id="KAI7753094.1"/>
    </source>
</evidence>
<keyword evidence="1" id="KW-0812">Transmembrane</keyword>
<dbReference type="AlphaFoldDB" id="A0AAD5D594"/>
<evidence type="ECO:0000313" key="3">
    <source>
        <dbReference type="Proteomes" id="UP001206925"/>
    </source>
</evidence>
<proteinExistence type="predicted"/>
<keyword evidence="1" id="KW-1133">Transmembrane helix</keyword>
<sequence length="45" mass="5238">MYLAGANQHQLPPNGFEYYSRSFYFTFNALLVPLISFVHDALVVW</sequence>
<gene>
    <name evidence="2" type="ORF">M8C21_011663</name>
</gene>
<feature type="transmembrane region" description="Helical" evidence="1">
    <location>
        <begin position="23"/>
        <end position="44"/>
    </location>
</feature>
<dbReference type="Proteomes" id="UP001206925">
    <property type="component" value="Unassembled WGS sequence"/>
</dbReference>
<accession>A0AAD5D594</accession>